<dbReference type="AlphaFoldDB" id="A0A2N9HLR7"/>
<name>A0A2N9HLR7_FAGSY</name>
<sequence length="354" mass="40857">MEVILSRLSPASQRPKSQRSTVGQWLTWQNSTVVNGADVSVDLLLTWRYERTTRVTEGARRVTWPDDVLVLQAARPASYGGYFIASESSKRVFWRSQRSTVGQWLTWQNSTVVNGADVSVDLLLTWRYERTTRVTEGARRVTWPNDVLVLQAARPASYVGYFIASESNKQRVHRNSDGGGGAKLEMVEAVRLVIKRSCYDLEETEKDPIRKKETWNCENEARVCYVHEAEEGRNRLTWRYERTTRVTEGARHVTWPDDVLVLQAARPASYGGYFCSSKSSKVRPFKWWWRCSERRLVPKILMKAPSLLAMYSTFDSSGYTGILTAAADQYQRWLRQRKNARKGKDCTKHIEQWL</sequence>
<dbReference type="EMBL" id="OIVN01004036">
    <property type="protein sequence ID" value="SPD15097.1"/>
    <property type="molecule type" value="Genomic_DNA"/>
</dbReference>
<organism evidence="1">
    <name type="scientific">Fagus sylvatica</name>
    <name type="common">Beechnut</name>
    <dbReference type="NCBI Taxonomy" id="28930"/>
    <lineage>
        <taxon>Eukaryota</taxon>
        <taxon>Viridiplantae</taxon>
        <taxon>Streptophyta</taxon>
        <taxon>Embryophyta</taxon>
        <taxon>Tracheophyta</taxon>
        <taxon>Spermatophyta</taxon>
        <taxon>Magnoliopsida</taxon>
        <taxon>eudicotyledons</taxon>
        <taxon>Gunneridae</taxon>
        <taxon>Pentapetalae</taxon>
        <taxon>rosids</taxon>
        <taxon>fabids</taxon>
        <taxon>Fagales</taxon>
        <taxon>Fagaceae</taxon>
        <taxon>Fagus</taxon>
    </lineage>
</organism>
<gene>
    <name evidence="1" type="ORF">FSB_LOCUS42979</name>
</gene>
<protein>
    <submittedName>
        <fullName evidence="1">Uncharacterized protein</fullName>
    </submittedName>
</protein>
<proteinExistence type="predicted"/>
<accession>A0A2N9HLR7</accession>
<evidence type="ECO:0000313" key="1">
    <source>
        <dbReference type="EMBL" id="SPD15097.1"/>
    </source>
</evidence>
<reference evidence="1" key="1">
    <citation type="submission" date="2018-02" db="EMBL/GenBank/DDBJ databases">
        <authorList>
            <person name="Cohen D.B."/>
            <person name="Kent A.D."/>
        </authorList>
    </citation>
    <scope>NUCLEOTIDE SEQUENCE</scope>
</reference>